<dbReference type="AlphaFoldDB" id="A0A3S0S406"/>
<feature type="signal peptide" evidence="2">
    <location>
        <begin position="1"/>
        <end position="25"/>
    </location>
</feature>
<dbReference type="PROSITE" id="PS51257">
    <property type="entry name" value="PROKAR_LIPOPROTEIN"/>
    <property type="match status" value="1"/>
</dbReference>
<dbReference type="EMBL" id="RYZR01000005">
    <property type="protein sequence ID" value="RUL64342.1"/>
    <property type="molecule type" value="Genomic_DNA"/>
</dbReference>
<keyword evidence="2" id="KW-0732">Signal</keyword>
<dbReference type="OrthoDB" id="5948002at2"/>
<keyword evidence="4" id="KW-1185">Reference proteome</keyword>
<evidence type="ECO:0000313" key="3">
    <source>
        <dbReference type="EMBL" id="RUL64342.1"/>
    </source>
</evidence>
<feature type="compositionally biased region" description="Low complexity" evidence="1">
    <location>
        <begin position="28"/>
        <end position="51"/>
    </location>
</feature>
<organism evidence="3 4">
    <name type="scientific">Dyella dinghuensis</name>
    <dbReference type="NCBI Taxonomy" id="1920169"/>
    <lineage>
        <taxon>Bacteria</taxon>
        <taxon>Pseudomonadati</taxon>
        <taxon>Pseudomonadota</taxon>
        <taxon>Gammaproteobacteria</taxon>
        <taxon>Lysobacterales</taxon>
        <taxon>Rhodanobacteraceae</taxon>
        <taxon>Dyella</taxon>
    </lineage>
</organism>
<dbReference type="Proteomes" id="UP000267077">
    <property type="component" value="Unassembled WGS sequence"/>
</dbReference>
<evidence type="ECO:0000256" key="1">
    <source>
        <dbReference type="SAM" id="MobiDB-lite"/>
    </source>
</evidence>
<proteinExistence type="predicted"/>
<reference evidence="3 4" key="1">
    <citation type="submission" date="2018-12" db="EMBL/GenBank/DDBJ databases">
        <title>Dyella dinghuensis sp. nov. DHOA06 and Dyella choica sp. nov. 4M-K27, isolated from forest soil.</title>
        <authorList>
            <person name="Qiu L.-H."/>
            <person name="Gao Z.-H."/>
        </authorList>
    </citation>
    <scope>NUCLEOTIDE SEQUENCE [LARGE SCALE GENOMIC DNA]</scope>
    <source>
        <strain evidence="3 4">DHOA06</strain>
    </source>
</reference>
<evidence type="ECO:0000313" key="4">
    <source>
        <dbReference type="Proteomes" id="UP000267077"/>
    </source>
</evidence>
<dbReference type="RefSeq" id="WP_126673622.1">
    <property type="nucleotide sequence ID" value="NZ_RYZR01000005.1"/>
</dbReference>
<evidence type="ECO:0000256" key="2">
    <source>
        <dbReference type="SAM" id="SignalP"/>
    </source>
</evidence>
<name>A0A3S0S406_9GAMM</name>
<gene>
    <name evidence="3" type="ORF">EKH79_09910</name>
</gene>
<sequence>MIRSPFRRSVTLVAACGLLSLAACSQQDQGSSQPASSASASDAQASPQNSQVNDELQSYRKMLQLKNDEMASQVGDDIVKRFPNTDAAKEVQQTLPAVEQRWKDVTEKRRLAALWTYQVGPMEGGTQSTASLFTTFPSGDNQVRLVLRRHTKWGQSVFMFGPGHGFVCKGNCTIQADFDGKPHPLRAFLPTTGEPAIFIRDDKGFIDAMEKTKRITMNVELQDGGKQKLVFEVGGYDPGKWSEVGKK</sequence>
<accession>A0A3S0S406</accession>
<feature type="region of interest" description="Disordered" evidence="1">
    <location>
        <begin position="28"/>
        <end position="54"/>
    </location>
</feature>
<protein>
    <submittedName>
        <fullName evidence="3">Uncharacterized protein</fullName>
    </submittedName>
</protein>
<feature type="chain" id="PRO_5018736312" evidence="2">
    <location>
        <begin position="26"/>
        <end position="247"/>
    </location>
</feature>
<comment type="caution">
    <text evidence="3">The sequence shown here is derived from an EMBL/GenBank/DDBJ whole genome shotgun (WGS) entry which is preliminary data.</text>
</comment>